<protein>
    <submittedName>
        <fullName evidence="3">T9SS type A sorting domain-containing protein</fullName>
    </submittedName>
</protein>
<name>A0A5C6RP34_9FLAO</name>
<accession>A0A5C6RP34</accession>
<dbReference type="Proteomes" id="UP000321721">
    <property type="component" value="Unassembled WGS sequence"/>
</dbReference>
<dbReference type="NCBIfam" id="TIGR04183">
    <property type="entry name" value="Por_Secre_tail"/>
    <property type="match status" value="1"/>
</dbReference>
<gene>
    <name evidence="3" type="ORF">FRY74_12675</name>
</gene>
<feature type="domain" description="Secretion system C-terminal sorting" evidence="2">
    <location>
        <begin position="50"/>
        <end position="119"/>
    </location>
</feature>
<evidence type="ECO:0000256" key="1">
    <source>
        <dbReference type="ARBA" id="ARBA00022729"/>
    </source>
</evidence>
<feature type="non-terminal residue" evidence="3">
    <location>
        <position position="1"/>
    </location>
</feature>
<evidence type="ECO:0000259" key="2">
    <source>
        <dbReference type="Pfam" id="PF18962"/>
    </source>
</evidence>
<comment type="caution">
    <text evidence="3">The sequence shown here is derived from an EMBL/GenBank/DDBJ whole genome shotgun (WGS) entry which is preliminary data.</text>
</comment>
<proteinExistence type="predicted"/>
<dbReference type="OrthoDB" id="9813840at2"/>
<evidence type="ECO:0000313" key="4">
    <source>
        <dbReference type="Proteomes" id="UP000321721"/>
    </source>
</evidence>
<evidence type="ECO:0000313" key="3">
    <source>
        <dbReference type="EMBL" id="TXB63719.1"/>
    </source>
</evidence>
<reference evidence="3 4" key="1">
    <citation type="submission" date="2019-08" db="EMBL/GenBank/DDBJ databases">
        <title>Genome of Vicingus serpentipes NCIMB 15042.</title>
        <authorList>
            <person name="Bowman J.P."/>
        </authorList>
    </citation>
    <scope>NUCLEOTIDE SEQUENCE [LARGE SCALE GENOMIC DNA]</scope>
    <source>
        <strain evidence="3 4">NCIMB 15042</strain>
    </source>
</reference>
<dbReference type="Pfam" id="PF18962">
    <property type="entry name" value="Por_Secre_tail"/>
    <property type="match status" value="1"/>
</dbReference>
<dbReference type="EMBL" id="VOOS01000007">
    <property type="protein sequence ID" value="TXB63719.1"/>
    <property type="molecule type" value="Genomic_DNA"/>
</dbReference>
<dbReference type="InterPro" id="IPR026444">
    <property type="entry name" value="Secre_tail"/>
</dbReference>
<keyword evidence="4" id="KW-1185">Reference proteome</keyword>
<dbReference type="AlphaFoldDB" id="A0A5C6RP34"/>
<keyword evidence="1" id="KW-0732">Signal</keyword>
<dbReference type="RefSeq" id="WP_147102195.1">
    <property type="nucleotide sequence ID" value="NZ_VOOS01000007.1"/>
</dbReference>
<organism evidence="3 4">
    <name type="scientific">Vicingus serpentipes</name>
    <dbReference type="NCBI Taxonomy" id="1926625"/>
    <lineage>
        <taxon>Bacteria</taxon>
        <taxon>Pseudomonadati</taxon>
        <taxon>Bacteroidota</taxon>
        <taxon>Flavobacteriia</taxon>
        <taxon>Flavobacteriales</taxon>
        <taxon>Vicingaceae</taxon>
        <taxon>Vicingus</taxon>
    </lineage>
</organism>
<sequence>TISGTPTASGTFTYSIPLTGGCGAAINATGTITVDLCTGIEEVVLYDIRIYPNPASETLIIETANLEVDQVRLINILGETLVSDRVNNSIIKMNVSEFSMGVYFVQLVDTKGQVIRTEKVSIR</sequence>